<protein>
    <submittedName>
        <fullName evidence="2">Uncharacterized protein</fullName>
    </submittedName>
</protein>
<dbReference type="AlphaFoldDB" id="A0A9P7CVN7"/>
<proteinExistence type="predicted"/>
<evidence type="ECO:0000313" key="3">
    <source>
        <dbReference type="Proteomes" id="UP000714275"/>
    </source>
</evidence>
<reference evidence="2" key="1">
    <citation type="journal article" date="2020" name="New Phytol.">
        <title>Comparative genomics reveals dynamic genome evolution in host specialist ectomycorrhizal fungi.</title>
        <authorList>
            <person name="Lofgren L.A."/>
            <person name="Nguyen N.H."/>
            <person name="Vilgalys R."/>
            <person name="Ruytinx J."/>
            <person name="Liao H.L."/>
            <person name="Branco S."/>
            <person name="Kuo A."/>
            <person name="LaButti K."/>
            <person name="Lipzen A."/>
            <person name="Andreopoulos W."/>
            <person name="Pangilinan J."/>
            <person name="Riley R."/>
            <person name="Hundley H."/>
            <person name="Na H."/>
            <person name="Barry K."/>
            <person name="Grigoriev I.V."/>
            <person name="Stajich J.E."/>
            <person name="Kennedy P.G."/>
        </authorList>
    </citation>
    <scope>NUCLEOTIDE SEQUENCE</scope>
    <source>
        <strain evidence="2">DOB743</strain>
    </source>
</reference>
<sequence>MVSSIAAPASAVGHSVGALEAPSTPSTPVRRLPDRPYDSRSRIVKISGQIGAQPVFEATHGTLDNILQYEMPVLLNSPINSFSVFDFIYGSHAFHGGSSKPLAIQVAAYLIKHGLVQQLAHETDKIYFWKKMFS</sequence>
<accession>A0A9P7CVN7</accession>
<keyword evidence="3" id="KW-1185">Reference proteome</keyword>
<dbReference type="EMBL" id="JABBWD010000192">
    <property type="protein sequence ID" value="KAG1762915.1"/>
    <property type="molecule type" value="Genomic_DNA"/>
</dbReference>
<dbReference type="Proteomes" id="UP000714275">
    <property type="component" value="Unassembled WGS sequence"/>
</dbReference>
<comment type="caution">
    <text evidence="2">The sequence shown here is derived from an EMBL/GenBank/DDBJ whole genome shotgun (WGS) entry which is preliminary data.</text>
</comment>
<evidence type="ECO:0000256" key="1">
    <source>
        <dbReference type="SAM" id="MobiDB-lite"/>
    </source>
</evidence>
<dbReference type="OrthoDB" id="10366200at2759"/>
<gene>
    <name evidence="2" type="ORF">EV702DRAFT_1205983</name>
</gene>
<name>A0A9P7CVN7_9AGAM</name>
<feature type="region of interest" description="Disordered" evidence="1">
    <location>
        <begin position="17"/>
        <end position="36"/>
    </location>
</feature>
<evidence type="ECO:0000313" key="2">
    <source>
        <dbReference type="EMBL" id="KAG1762915.1"/>
    </source>
</evidence>
<organism evidence="2 3">
    <name type="scientific">Suillus placidus</name>
    <dbReference type="NCBI Taxonomy" id="48579"/>
    <lineage>
        <taxon>Eukaryota</taxon>
        <taxon>Fungi</taxon>
        <taxon>Dikarya</taxon>
        <taxon>Basidiomycota</taxon>
        <taxon>Agaricomycotina</taxon>
        <taxon>Agaricomycetes</taxon>
        <taxon>Agaricomycetidae</taxon>
        <taxon>Boletales</taxon>
        <taxon>Suillineae</taxon>
        <taxon>Suillaceae</taxon>
        <taxon>Suillus</taxon>
    </lineage>
</organism>